<evidence type="ECO:0000256" key="2">
    <source>
        <dbReference type="SAM" id="SignalP"/>
    </source>
</evidence>
<keyword evidence="1" id="KW-0812">Transmembrane</keyword>
<evidence type="ECO:0000313" key="4">
    <source>
        <dbReference type="Proteomes" id="UP001163336"/>
    </source>
</evidence>
<gene>
    <name evidence="3" type="ORF">MasN3_23330</name>
</gene>
<sequence length="188" mass="19702">MRNPCAPLYCRLAKFVSACLLLAPALVGCATGTSSLAPEERLERLDQQAMQAAVADGLSTGLALSAGALEMNPLVPTSPAGLIVLTGAKIGLVKYADRLPEDEKRTLIKTSSSLWTGAAVNNLMVLLSAPSPAAIAAGIVAGVLWWQHSVRVHERVDREMAARRQAPAPEGEPRQVAAASVAPWCALE</sequence>
<dbReference type="RefSeq" id="WP_281914280.1">
    <property type="nucleotide sequence ID" value="NZ_AP026966.1"/>
</dbReference>
<evidence type="ECO:0000256" key="1">
    <source>
        <dbReference type="SAM" id="Phobius"/>
    </source>
</evidence>
<keyword evidence="1" id="KW-0472">Membrane</keyword>
<reference evidence="3" key="1">
    <citation type="submission" date="2022-11" db="EMBL/GenBank/DDBJ databases">
        <title>Isolation and characterization of PLA-degrading bacterium Massilia sp. from Antarctic soil.</title>
        <authorList>
            <person name="Sato K."/>
            <person name="Gomez-Fuentes C."/>
            <person name="Ahmad S.A."/>
            <person name="Zulkharnain A."/>
        </authorList>
    </citation>
    <scope>NUCLEOTIDE SEQUENCE</scope>
    <source>
        <strain evidence="3">N-3</strain>
    </source>
</reference>
<dbReference type="PROSITE" id="PS51257">
    <property type="entry name" value="PROKAR_LIPOPROTEIN"/>
    <property type="match status" value="1"/>
</dbReference>
<feature type="chain" id="PRO_5047316749" description="Lipoprotein" evidence="2">
    <location>
        <begin position="30"/>
        <end position="188"/>
    </location>
</feature>
<dbReference type="Proteomes" id="UP001163336">
    <property type="component" value="Chromosome"/>
</dbReference>
<name>A0ABM8C6G6_9BURK</name>
<evidence type="ECO:0008006" key="5">
    <source>
        <dbReference type="Google" id="ProtNLM"/>
    </source>
</evidence>
<protein>
    <recommendedName>
        <fullName evidence="5">Lipoprotein</fullName>
    </recommendedName>
</protein>
<keyword evidence="1" id="KW-1133">Transmembrane helix</keyword>
<dbReference type="EMBL" id="AP026966">
    <property type="protein sequence ID" value="BDT58839.1"/>
    <property type="molecule type" value="Genomic_DNA"/>
</dbReference>
<proteinExistence type="predicted"/>
<feature type="signal peptide" evidence="2">
    <location>
        <begin position="1"/>
        <end position="29"/>
    </location>
</feature>
<keyword evidence="2" id="KW-0732">Signal</keyword>
<evidence type="ECO:0000313" key="3">
    <source>
        <dbReference type="EMBL" id="BDT58839.1"/>
    </source>
</evidence>
<organism evidence="3 4">
    <name type="scientific">Massilia varians</name>
    <dbReference type="NCBI Taxonomy" id="457921"/>
    <lineage>
        <taxon>Bacteria</taxon>
        <taxon>Pseudomonadati</taxon>
        <taxon>Pseudomonadota</taxon>
        <taxon>Betaproteobacteria</taxon>
        <taxon>Burkholderiales</taxon>
        <taxon>Oxalobacteraceae</taxon>
        <taxon>Telluria group</taxon>
        <taxon>Massilia</taxon>
    </lineage>
</organism>
<keyword evidence="4" id="KW-1185">Reference proteome</keyword>
<accession>A0ABM8C6G6</accession>
<feature type="transmembrane region" description="Helical" evidence="1">
    <location>
        <begin position="123"/>
        <end position="146"/>
    </location>
</feature>